<evidence type="ECO:0000313" key="1">
    <source>
        <dbReference type="EMBL" id="KAI0084231.1"/>
    </source>
</evidence>
<dbReference type="Proteomes" id="UP001055072">
    <property type="component" value="Unassembled WGS sequence"/>
</dbReference>
<gene>
    <name evidence="1" type="ORF">BDY19DRAFT_909970</name>
</gene>
<organism evidence="1 2">
    <name type="scientific">Irpex rosettiformis</name>
    <dbReference type="NCBI Taxonomy" id="378272"/>
    <lineage>
        <taxon>Eukaryota</taxon>
        <taxon>Fungi</taxon>
        <taxon>Dikarya</taxon>
        <taxon>Basidiomycota</taxon>
        <taxon>Agaricomycotina</taxon>
        <taxon>Agaricomycetes</taxon>
        <taxon>Polyporales</taxon>
        <taxon>Irpicaceae</taxon>
        <taxon>Irpex</taxon>
    </lineage>
</organism>
<reference evidence="1" key="1">
    <citation type="journal article" date="2021" name="Environ. Microbiol.">
        <title>Gene family expansions and transcriptome signatures uncover fungal adaptations to wood decay.</title>
        <authorList>
            <person name="Hage H."/>
            <person name="Miyauchi S."/>
            <person name="Viragh M."/>
            <person name="Drula E."/>
            <person name="Min B."/>
            <person name="Chaduli D."/>
            <person name="Navarro D."/>
            <person name="Favel A."/>
            <person name="Norest M."/>
            <person name="Lesage-Meessen L."/>
            <person name="Balint B."/>
            <person name="Merenyi Z."/>
            <person name="de Eugenio L."/>
            <person name="Morin E."/>
            <person name="Martinez A.T."/>
            <person name="Baldrian P."/>
            <person name="Stursova M."/>
            <person name="Martinez M.J."/>
            <person name="Novotny C."/>
            <person name="Magnuson J.K."/>
            <person name="Spatafora J.W."/>
            <person name="Maurice S."/>
            <person name="Pangilinan J."/>
            <person name="Andreopoulos W."/>
            <person name="LaButti K."/>
            <person name="Hundley H."/>
            <person name="Na H."/>
            <person name="Kuo A."/>
            <person name="Barry K."/>
            <person name="Lipzen A."/>
            <person name="Henrissat B."/>
            <person name="Riley R."/>
            <person name="Ahrendt S."/>
            <person name="Nagy L.G."/>
            <person name="Grigoriev I.V."/>
            <person name="Martin F."/>
            <person name="Rosso M.N."/>
        </authorList>
    </citation>
    <scope>NUCLEOTIDE SEQUENCE</scope>
    <source>
        <strain evidence="1">CBS 384.51</strain>
    </source>
</reference>
<proteinExistence type="predicted"/>
<accession>A0ACB8TQB7</accession>
<name>A0ACB8TQB7_9APHY</name>
<sequence>MYSAHSALFAETAAQTLEDSCGRDEDPNSTSMGSRRAWLWTNTCRVHWLLEGNIMHLRTQDVESLGRRVSFAIYAPRSCPITDNRTPRATPYLRKLRRWHPTTLYSDANETPSLRLMKNLLVQHSSIGVTTHLSRPSRNRNDLFFPIPSANRGPIRKETPSRSVYIGRYICHVIYYLDWGRLLNTNKASLLDATPVATPSKLSKSTTPSVVGQPVSSLFTGYFDTLASPIPGVESSNPVDQYEVI</sequence>
<keyword evidence="2" id="KW-1185">Reference proteome</keyword>
<comment type="caution">
    <text evidence="1">The sequence shown here is derived from an EMBL/GenBank/DDBJ whole genome shotgun (WGS) entry which is preliminary data.</text>
</comment>
<evidence type="ECO:0000313" key="2">
    <source>
        <dbReference type="Proteomes" id="UP001055072"/>
    </source>
</evidence>
<dbReference type="EMBL" id="MU274945">
    <property type="protein sequence ID" value="KAI0084231.1"/>
    <property type="molecule type" value="Genomic_DNA"/>
</dbReference>
<protein>
    <submittedName>
        <fullName evidence="1">Uncharacterized protein</fullName>
    </submittedName>
</protein>